<accession>A0A9D4R728</accession>
<reference evidence="1" key="2">
    <citation type="submission" date="2020-11" db="EMBL/GenBank/DDBJ databases">
        <authorList>
            <person name="McCartney M.A."/>
            <person name="Auch B."/>
            <person name="Kono T."/>
            <person name="Mallez S."/>
            <person name="Becker A."/>
            <person name="Gohl D.M."/>
            <person name="Silverstein K.A.T."/>
            <person name="Koren S."/>
            <person name="Bechman K.B."/>
            <person name="Herman A."/>
            <person name="Abrahante J.E."/>
            <person name="Garbe J."/>
        </authorList>
    </citation>
    <scope>NUCLEOTIDE SEQUENCE</scope>
    <source>
        <strain evidence="1">Duluth1</strain>
        <tissue evidence="1">Whole animal</tissue>
    </source>
</reference>
<protein>
    <submittedName>
        <fullName evidence="1">Uncharacterized protein</fullName>
    </submittedName>
</protein>
<dbReference type="Proteomes" id="UP000828390">
    <property type="component" value="Unassembled WGS sequence"/>
</dbReference>
<dbReference type="Gene3D" id="3.30.160.60">
    <property type="entry name" value="Classic Zinc Finger"/>
    <property type="match status" value="1"/>
</dbReference>
<comment type="caution">
    <text evidence="1">The sequence shown here is derived from an EMBL/GenBank/DDBJ whole genome shotgun (WGS) entry which is preliminary data.</text>
</comment>
<evidence type="ECO:0000313" key="2">
    <source>
        <dbReference type="Proteomes" id="UP000828390"/>
    </source>
</evidence>
<organism evidence="1 2">
    <name type="scientific">Dreissena polymorpha</name>
    <name type="common">Zebra mussel</name>
    <name type="synonym">Mytilus polymorpha</name>
    <dbReference type="NCBI Taxonomy" id="45954"/>
    <lineage>
        <taxon>Eukaryota</taxon>
        <taxon>Metazoa</taxon>
        <taxon>Spiralia</taxon>
        <taxon>Lophotrochozoa</taxon>
        <taxon>Mollusca</taxon>
        <taxon>Bivalvia</taxon>
        <taxon>Autobranchia</taxon>
        <taxon>Heteroconchia</taxon>
        <taxon>Euheterodonta</taxon>
        <taxon>Imparidentia</taxon>
        <taxon>Neoheterodontei</taxon>
        <taxon>Myida</taxon>
        <taxon>Dreissenoidea</taxon>
        <taxon>Dreissenidae</taxon>
        <taxon>Dreissena</taxon>
    </lineage>
</organism>
<sequence>MELTRPIFPEHGNYQCPVPSCSASGFAKLKNYNEHWQRVHVRTSRLYRCLVCPSTTYKLSKARNHTRSFGHRHCCMAV</sequence>
<name>A0A9D4R728_DREPO</name>
<dbReference type="AlphaFoldDB" id="A0A9D4R728"/>
<dbReference type="EMBL" id="JAIWYP010000003">
    <property type="protein sequence ID" value="KAH3856648.1"/>
    <property type="molecule type" value="Genomic_DNA"/>
</dbReference>
<evidence type="ECO:0000313" key="1">
    <source>
        <dbReference type="EMBL" id="KAH3856648.1"/>
    </source>
</evidence>
<gene>
    <name evidence="1" type="ORF">DPMN_099240</name>
</gene>
<keyword evidence="2" id="KW-1185">Reference proteome</keyword>
<reference evidence="1" key="1">
    <citation type="journal article" date="2019" name="bioRxiv">
        <title>The Genome of the Zebra Mussel, Dreissena polymorpha: A Resource for Invasive Species Research.</title>
        <authorList>
            <person name="McCartney M.A."/>
            <person name="Auch B."/>
            <person name="Kono T."/>
            <person name="Mallez S."/>
            <person name="Zhang Y."/>
            <person name="Obille A."/>
            <person name="Becker A."/>
            <person name="Abrahante J.E."/>
            <person name="Garbe J."/>
            <person name="Badalamenti J.P."/>
            <person name="Herman A."/>
            <person name="Mangelson H."/>
            <person name="Liachko I."/>
            <person name="Sullivan S."/>
            <person name="Sone E.D."/>
            <person name="Koren S."/>
            <person name="Silverstein K.A.T."/>
            <person name="Beckman K.B."/>
            <person name="Gohl D.M."/>
        </authorList>
    </citation>
    <scope>NUCLEOTIDE SEQUENCE</scope>
    <source>
        <strain evidence="1">Duluth1</strain>
        <tissue evidence="1">Whole animal</tissue>
    </source>
</reference>
<proteinExistence type="predicted"/>